<gene>
    <name evidence="3" type="ORF">SAMN04488071_0417</name>
</gene>
<evidence type="ECO:0000256" key="2">
    <source>
        <dbReference type="SAM" id="MobiDB-lite"/>
    </source>
</evidence>
<dbReference type="InterPro" id="IPR029045">
    <property type="entry name" value="ClpP/crotonase-like_dom_sf"/>
</dbReference>
<name>A0A1G6TZG4_9PROT</name>
<dbReference type="EMBL" id="FNAK01000001">
    <property type="protein sequence ID" value="SDD34451.1"/>
    <property type="molecule type" value="Genomic_DNA"/>
</dbReference>
<dbReference type="RefSeq" id="WP_068308487.1">
    <property type="nucleotide sequence ID" value="NZ_FNAK01000001.1"/>
</dbReference>
<dbReference type="InterPro" id="IPR051053">
    <property type="entry name" value="ECH/Chromodomain_protein"/>
</dbReference>
<dbReference type="OrthoDB" id="9777711at2"/>
<reference evidence="3 4" key="1">
    <citation type="submission" date="2016-10" db="EMBL/GenBank/DDBJ databases">
        <authorList>
            <person name="de Groot N.N."/>
        </authorList>
    </citation>
    <scope>NUCLEOTIDE SEQUENCE [LARGE SCALE GENOMIC DNA]</scope>
    <source>
        <strain evidence="3 4">CGMCC 1.9109</strain>
    </source>
</reference>
<dbReference type="Proteomes" id="UP000183685">
    <property type="component" value="Unassembled WGS sequence"/>
</dbReference>
<dbReference type="CDD" id="cd06558">
    <property type="entry name" value="crotonase-like"/>
    <property type="match status" value="1"/>
</dbReference>
<dbReference type="SUPFAM" id="SSF52096">
    <property type="entry name" value="ClpP/crotonase"/>
    <property type="match status" value="1"/>
</dbReference>
<dbReference type="InterPro" id="IPR001753">
    <property type="entry name" value="Enoyl-CoA_hydra/iso"/>
</dbReference>
<accession>A0A1G6TZG4</accession>
<dbReference type="Pfam" id="PF00378">
    <property type="entry name" value="ECH_1"/>
    <property type="match status" value="1"/>
</dbReference>
<evidence type="ECO:0000256" key="1">
    <source>
        <dbReference type="ARBA" id="ARBA00005254"/>
    </source>
</evidence>
<feature type="region of interest" description="Disordered" evidence="2">
    <location>
        <begin position="263"/>
        <end position="287"/>
    </location>
</feature>
<evidence type="ECO:0000313" key="3">
    <source>
        <dbReference type="EMBL" id="SDD34451.1"/>
    </source>
</evidence>
<keyword evidence="4" id="KW-1185">Reference proteome</keyword>
<dbReference type="GO" id="GO:0003824">
    <property type="term" value="F:catalytic activity"/>
    <property type="evidence" value="ECO:0007669"/>
    <property type="project" value="UniProtKB-ARBA"/>
</dbReference>
<dbReference type="PANTHER" id="PTHR43684:SF4">
    <property type="entry name" value="ENOYL-COA HYDRATASE_ISOMERASE FAMILY PROTEIN (AFU_ORTHOLOGUE AFUA_1G01890)"/>
    <property type="match status" value="1"/>
</dbReference>
<organism evidence="3 4">
    <name type="scientific">Kordiimonas lacus</name>
    <dbReference type="NCBI Taxonomy" id="637679"/>
    <lineage>
        <taxon>Bacteria</taxon>
        <taxon>Pseudomonadati</taxon>
        <taxon>Pseudomonadota</taxon>
        <taxon>Alphaproteobacteria</taxon>
        <taxon>Kordiimonadales</taxon>
        <taxon>Kordiimonadaceae</taxon>
        <taxon>Kordiimonas</taxon>
    </lineage>
</organism>
<proteinExistence type="inferred from homology"/>
<dbReference type="STRING" id="637679.GCA_001550055_00472"/>
<dbReference type="Gene3D" id="3.90.226.10">
    <property type="entry name" value="2-enoyl-CoA Hydratase, Chain A, domain 1"/>
    <property type="match status" value="1"/>
</dbReference>
<dbReference type="AlphaFoldDB" id="A0A1G6TZG4"/>
<sequence length="287" mass="31359">MSYETLIYDQDGPVVTVTLNRPDKMNAFTPTMGREMEEVLDRADNDDSVRAVIFTGAGRAFCAGMDLSADGNVFGLDETVDPTSPEMEKNRDTGGRVVLRMYRMKKPLIGAINGASVGVGTTMQLPMDVRIASPFAKFGFVFAERGITLESCASWFLPRLVGIAKAAEWSYTGRVFKADEALAGGLISEIVKPDALLARAHEIAESFSARTSAMSVALNRQLLWRMMGASHPMEAHKAESRTMLHTSMRDGKEGVQSFLEKRDPAFKDSVSDGPPAGFDWNAEPDFS</sequence>
<dbReference type="PANTHER" id="PTHR43684">
    <property type="match status" value="1"/>
</dbReference>
<protein>
    <submittedName>
        <fullName evidence="3">Enoyl-CoA hydratase/carnithine racemase</fullName>
    </submittedName>
</protein>
<dbReference type="NCBIfam" id="NF006109">
    <property type="entry name" value="PRK08260.1"/>
    <property type="match status" value="1"/>
</dbReference>
<comment type="similarity">
    <text evidence="1">Belongs to the enoyl-CoA hydratase/isomerase family.</text>
</comment>
<evidence type="ECO:0000313" key="4">
    <source>
        <dbReference type="Proteomes" id="UP000183685"/>
    </source>
</evidence>